<reference evidence="1" key="1">
    <citation type="journal article" date="2021" name="New Phytol.">
        <title>Evolutionary innovations through gain and loss of genes in the ectomycorrhizal Boletales.</title>
        <authorList>
            <person name="Wu G."/>
            <person name="Miyauchi S."/>
            <person name="Morin E."/>
            <person name="Kuo A."/>
            <person name="Drula E."/>
            <person name="Varga T."/>
            <person name="Kohler A."/>
            <person name="Feng B."/>
            <person name="Cao Y."/>
            <person name="Lipzen A."/>
            <person name="Daum C."/>
            <person name="Hundley H."/>
            <person name="Pangilinan J."/>
            <person name="Johnson J."/>
            <person name="Barry K."/>
            <person name="LaButti K."/>
            <person name="Ng V."/>
            <person name="Ahrendt S."/>
            <person name="Min B."/>
            <person name="Choi I.G."/>
            <person name="Park H."/>
            <person name="Plett J.M."/>
            <person name="Magnuson J."/>
            <person name="Spatafora J.W."/>
            <person name="Nagy L.G."/>
            <person name="Henrissat B."/>
            <person name="Grigoriev I.V."/>
            <person name="Yang Z.L."/>
            <person name="Xu J."/>
            <person name="Martin F.M."/>
        </authorList>
    </citation>
    <scope>NUCLEOTIDE SEQUENCE</scope>
    <source>
        <strain evidence="1">ATCC 28755</strain>
    </source>
</reference>
<name>A0ACB7ZW57_9AGAM</name>
<dbReference type="EMBL" id="MU268332">
    <property type="protein sequence ID" value="KAH7904892.1"/>
    <property type="molecule type" value="Genomic_DNA"/>
</dbReference>
<evidence type="ECO:0000313" key="2">
    <source>
        <dbReference type="Proteomes" id="UP000790377"/>
    </source>
</evidence>
<accession>A0ACB7ZW57</accession>
<organism evidence="1 2">
    <name type="scientific">Hygrophoropsis aurantiaca</name>
    <dbReference type="NCBI Taxonomy" id="72124"/>
    <lineage>
        <taxon>Eukaryota</taxon>
        <taxon>Fungi</taxon>
        <taxon>Dikarya</taxon>
        <taxon>Basidiomycota</taxon>
        <taxon>Agaricomycotina</taxon>
        <taxon>Agaricomycetes</taxon>
        <taxon>Agaricomycetidae</taxon>
        <taxon>Boletales</taxon>
        <taxon>Coniophorineae</taxon>
        <taxon>Hygrophoropsidaceae</taxon>
        <taxon>Hygrophoropsis</taxon>
    </lineage>
</organism>
<protein>
    <submittedName>
        <fullName evidence="1">Uncharacterized protein</fullName>
    </submittedName>
</protein>
<dbReference type="Proteomes" id="UP000790377">
    <property type="component" value="Unassembled WGS sequence"/>
</dbReference>
<gene>
    <name evidence="1" type="ORF">BJ138DRAFT_852335</name>
</gene>
<proteinExistence type="predicted"/>
<comment type="caution">
    <text evidence="1">The sequence shown here is derived from an EMBL/GenBank/DDBJ whole genome shotgun (WGS) entry which is preliminary data.</text>
</comment>
<sequence length="365" mass="41753">MENMHAFHTEIATPWGPFASKKSSKDHGPHQVIGFLPQTLPSPAWSAHIQPEGQKYFYHHKESGFSAVTDANIYDSAVALQISDCMKHVRDVISQSQLVIPETAELYLEYCEYSHVCRYYFVDHMAKTQFWLEPMSTEMLNLPEVVSDSHLKLALERLYWVHVESFPMHLGNRISPQVVTELIGVMSHGQAGEFSLSLSCLNSTRRKSNVDRMTSSASTFPYTAEKCKEFLCLLNPRQGQPLDGYTLCFVARLWGAIVNSRFATYYGEEHAQLDRLQRMLPSDDADCPWISLVAHHTCWGMPNLFKSQLQDIFVDDRVFVDQWASFMSRCVDDWSQSLRWVSAEARSLSDMNSDPILSLLRPSQR</sequence>
<keyword evidence="2" id="KW-1185">Reference proteome</keyword>
<evidence type="ECO:0000313" key="1">
    <source>
        <dbReference type="EMBL" id="KAH7904892.1"/>
    </source>
</evidence>